<comment type="caution">
    <text evidence="2">The sequence shown here is derived from an EMBL/GenBank/DDBJ whole genome shotgun (WGS) entry which is preliminary data.</text>
</comment>
<accession>A0A8K0CS86</accession>
<evidence type="ECO:0000313" key="3">
    <source>
        <dbReference type="Proteomes" id="UP000801492"/>
    </source>
</evidence>
<dbReference type="Proteomes" id="UP000801492">
    <property type="component" value="Unassembled WGS sequence"/>
</dbReference>
<dbReference type="AlphaFoldDB" id="A0A8K0CS86"/>
<evidence type="ECO:0000313" key="2">
    <source>
        <dbReference type="EMBL" id="KAF2890721.1"/>
    </source>
</evidence>
<dbReference type="PANTHER" id="PTHR47272">
    <property type="entry name" value="DDE_TNP_1_7 DOMAIN-CONTAINING PROTEIN"/>
    <property type="match status" value="1"/>
</dbReference>
<dbReference type="EMBL" id="VTPC01047579">
    <property type="protein sequence ID" value="KAF2890721.1"/>
    <property type="molecule type" value="Genomic_DNA"/>
</dbReference>
<name>A0A8K0CS86_IGNLU</name>
<keyword evidence="3" id="KW-1185">Reference proteome</keyword>
<evidence type="ECO:0000259" key="1">
    <source>
        <dbReference type="Pfam" id="PF13843"/>
    </source>
</evidence>
<protein>
    <recommendedName>
        <fullName evidence="1">PiggyBac transposable element-derived protein domain-containing protein</fullName>
    </recommendedName>
</protein>
<dbReference type="OrthoDB" id="6724338at2759"/>
<feature type="domain" description="PiggyBac transposable element-derived protein" evidence="1">
    <location>
        <begin position="1"/>
        <end position="40"/>
    </location>
</feature>
<dbReference type="PANTHER" id="PTHR47272:SF1">
    <property type="entry name" value="PIGGYBAC TRANSPOSABLE ELEMENT-DERIVED PROTEIN 3-LIKE"/>
    <property type="match status" value="1"/>
</dbReference>
<reference evidence="2" key="1">
    <citation type="submission" date="2019-08" db="EMBL/GenBank/DDBJ databases">
        <title>The genome of the North American firefly Photinus pyralis.</title>
        <authorList>
            <consortium name="Photinus pyralis genome working group"/>
            <person name="Fallon T.R."/>
            <person name="Sander Lower S.E."/>
            <person name="Weng J.-K."/>
        </authorList>
    </citation>
    <scope>NUCLEOTIDE SEQUENCE</scope>
    <source>
        <strain evidence="2">TRF0915ILg1</strain>
        <tissue evidence="2">Whole body</tissue>
    </source>
</reference>
<gene>
    <name evidence="2" type="ORF">ILUMI_15452</name>
</gene>
<proteinExistence type="predicted"/>
<feature type="non-terminal residue" evidence="2">
    <location>
        <position position="136"/>
    </location>
</feature>
<organism evidence="2 3">
    <name type="scientific">Ignelater luminosus</name>
    <name type="common">Cucubano</name>
    <name type="synonym">Pyrophorus luminosus</name>
    <dbReference type="NCBI Taxonomy" id="2038154"/>
    <lineage>
        <taxon>Eukaryota</taxon>
        <taxon>Metazoa</taxon>
        <taxon>Ecdysozoa</taxon>
        <taxon>Arthropoda</taxon>
        <taxon>Hexapoda</taxon>
        <taxon>Insecta</taxon>
        <taxon>Pterygota</taxon>
        <taxon>Neoptera</taxon>
        <taxon>Endopterygota</taxon>
        <taxon>Coleoptera</taxon>
        <taxon>Polyphaga</taxon>
        <taxon>Elateriformia</taxon>
        <taxon>Elateroidea</taxon>
        <taxon>Elateridae</taxon>
        <taxon>Agrypninae</taxon>
        <taxon>Pyrophorini</taxon>
        <taxon>Ignelater</taxon>
    </lineage>
</organism>
<sequence length="136" mass="16043">MGGVDLTDSLIGRHRISIKTKKWYQRMFYHLIDIFVVNAWLLYKRVEAYKGESSKVLKLAKFCTDRAMELSLSGISTRKSRGRKPSLEKLLQTKKQHHPAAYISLEGVRMDHVSHWPVWEERRLRCKFPKCKGYTF</sequence>
<dbReference type="InterPro" id="IPR029526">
    <property type="entry name" value="PGBD"/>
</dbReference>
<dbReference type="Pfam" id="PF13843">
    <property type="entry name" value="DDE_Tnp_1_7"/>
    <property type="match status" value="1"/>
</dbReference>